<feature type="region of interest" description="Disordered" evidence="1">
    <location>
        <begin position="1"/>
        <end position="35"/>
    </location>
</feature>
<feature type="region of interest" description="Disordered" evidence="1">
    <location>
        <begin position="58"/>
        <end position="93"/>
    </location>
</feature>
<evidence type="ECO:0000313" key="3">
    <source>
        <dbReference type="Proteomes" id="UP001311232"/>
    </source>
</evidence>
<evidence type="ECO:0000313" key="2">
    <source>
        <dbReference type="EMBL" id="KAK5615452.1"/>
    </source>
</evidence>
<dbReference type="Proteomes" id="UP001311232">
    <property type="component" value="Unassembled WGS sequence"/>
</dbReference>
<accession>A0AAV9S3D5</accession>
<dbReference type="EMBL" id="JAHHUM010000962">
    <property type="protein sequence ID" value="KAK5615452.1"/>
    <property type="molecule type" value="Genomic_DNA"/>
</dbReference>
<keyword evidence="3" id="KW-1185">Reference proteome</keyword>
<name>A0AAV9S3D5_9TELE</name>
<comment type="caution">
    <text evidence="2">The sequence shown here is derived from an EMBL/GenBank/DDBJ whole genome shotgun (WGS) entry which is preliminary data.</text>
</comment>
<dbReference type="AlphaFoldDB" id="A0AAV9S3D5"/>
<sequence length="93" mass="9980">LFTLQQCPGFPSSSSPCHALASNSLPSSPEAPPLKDHIERTENVNTVNLYATPPAKLSLCGEDLPPPTSHHPPPTYQSRSLQQIQSGLSLTLH</sequence>
<organism evidence="2 3">
    <name type="scientific">Crenichthys baileyi</name>
    <name type="common">White River springfish</name>
    <dbReference type="NCBI Taxonomy" id="28760"/>
    <lineage>
        <taxon>Eukaryota</taxon>
        <taxon>Metazoa</taxon>
        <taxon>Chordata</taxon>
        <taxon>Craniata</taxon>
        <taxon>Vertebrata</taxon>
        <taxon>Euteleostomi</taxon>
        <taxon>Actinopterygii</taxon>
        <taxon>Neopterygii</taxon>
        <taxon>Teleostei</taxon>
        <taxon>Neoteleostei</taxon>
        <taxon>Acanthomorphata</taxon>
        <taxon>Ovalentaria</taxon>
        <taxon>Atherinomorphae</taxon>
        <taxon>Cyprinodontiformes</taxon>
        <taxon>Goodeidae</taxon>
        <taxon>Crenichthys</taxon>
    </lineage>
</organism>
<feature type="non-terminal residue" evidence="2">
    <location>
        <position position="1"/>
    </location>
</feature>
<protein>
    <submittedName>
        <fullName evidence="2">Uncharacterized protein</fullName>
    </submittedName>
</protein>
<proteinExistence type="predicted"/>
<feature type="compositionally biased region" description="Polar residues" evidence="1">
    <location>
        <begin position="76"/>
        <end position="93"/>
    </location>
</feature>
<feature type="compositionally biased region" description="Pro residues" evidence="1">
    <location>
        <begin position="64"/>
        <end position="75"/>
    </location>
</feature>
<evidence type="ECO:0000256" key="1">
    <source>
        <dbReference type="SAM" id="MobiDB-lite"/>
    </source>
</evidence>
<reference evidence="2 3" key="1">
    <citation type="submission" date="2021-06" db="EMBL/GenBank/DDBJ databases">
        <authorList>
            <person name="Palmer J.M."/>
        </authorList>
    </citation>
    <scope>NUCLEOTIDE SEQUENCE [LARGE SCALE GENOMIC DNA]</scope>
    <source>
        <strain evidence="2 3">MEX-2019</strain>
        <tissue evidence="2">Muscle</tissue>
    </source>
</reference>
<gene>
    <name evidence="2" type="ORF">CRENBAI_000894</name>
</gene>
<feature type="compositionally biased region" description="Polar residues" evidence="1">
    <location>
        <begin position="1"/>
        <end position="27"/>
    </location>
</feature>